<dbReference type="Pfam" id="PF07687">
    <property type="entry name" value="M20_dimer"/>
    <property type="match status" value="1"/>
</dbReference>
<evidence type="ECO:0000256" key="3">
    <source>
        <dbReference type="ARBA" id="ARBA00022801"/>
    </source>
</evidence>
<dbReference type="EMBL" id="SPQZ01000004">
    <property type="protein sequence ID" value="TFV96998.1"/>
    <property type="molecule type" value="Genomic_DNA"/>
</dbReference>
<dbReference type="InterPro" id="IPR050072">
    <property type="entry name" value="Peptidase_M20A"/>
</dbReference>
<evidence type="ECO:0000259" key="5">
    <source>
        <dbReference type="Pfam" id="PF07687"/>
    </source>
</evidence>
<feature type="domain" description="Peptidase M20 dimerisation" evidence="5">
    <location>
        <begin position="184"/>
        <end position="292"/>
    </location>
</feature>
<keyword evidence="7" id="KW-1185">Reference proteome</keyword>
<evidence type="ECO:0000256" key="4">
    <source>
        <dbReference type="ARBA" id="ARBA00022833"/>
    </source>
</evidence>
<dbReference type="PROSITE" id="PS00758">
    <property type="entry name" value="ARGE_DAPE_CPG2_1"/>
    <property type="match status" value="1"/>
</dbReference>
<evidence type="ECO:0000313" key="6">
    <source>
        <dbReference type="EMBL" id="TFV96998.1"/>
    </source>
</evidence>
<dbReference type="Proteomes" id="UP000298127">
    <property type="component" value="Unassembled WGS sequence"/>
</dbReference>
<keyword evidence="3 6" id="KW-0378">Hydrolase</keyword>
<dbReference type="AlphaFoldDB" id="A0A4Y9QZ35"/>
<dbReference type="GO" id="GO:0016787">
    <property type="term" value="F:hydrolase activity"/>
    <property type="evidence" value="ECO:0007669"/>
    <property type="project" value="UniProtKB-KW"/>
</dbReference>
<evidence type="ECO:0000256" key="2">
    <source>
        <dbReference type="ARBA" id="ARBA00022723"/>
    </source>
</evidence>
<keyword evidence="2" id="KW-0479">Metal-binding</keyword>
<organism evidence="6 7">
    <name type="scientific">Orlajensenia leifsoniae</name>
    <dbReference type="NCBI Taxonomy" id="2561933"/>
    <lineage>
        <taxon>Bacteria</taxon>
        <taxon>Bacillati</taxon>
        <taxon>Actinomycetota</taxon>
        <taxon>Actinomycetes</taxon>
        <taxon>Micrococcales</taxon>
        <taxon>Microbacteriaceae</taxon>
        <taxon>Orlajensenia</taxon>
    </lineage>
</organism>
<evidence type="ECO:0000256" key="1">
    <source>
        <dbReference type="ARBA" id="ARBA00001947"/>
    </source>
</evidence>
<sequence length="392" mass="40358">MGDDELIDLVRELVAIPSVNPSLGDGGEGEGSGGGTGEAAVARFAAGWLAARGFEVWLAGRDANRPSVLAVAPGSGDGRTLLINGHLDTVGVDAFTGDPFDARISGGRMFGRGVYDMKSGAAAAMIAASRATASGLRGDVVLTLVADEEFASAGTEDSLLALAERGIRADGAIVGEPTGSRLTVAHRGFAWFTLAITGVPAHGSQPELGVDAIDYATDVLLALRALDVELDARPAHPMLPRSTVRVARIDAGTDAATVAARASLTIERRTLPGETPAEVRRELEAAIASVAAADGIRWELTELVSRAAFETPTDAAIQRVVSDAVAHVTGSPVELQGDPWWTDAGLLAEAGIPTVLFGVDGSGAHAPDEWVDLASVQRLAAVLERSIADFCS</sequence>
<reference evidence="6 7" key="1">
    <citation type="journal article" date="2018" name="J. Microbiol.">
        <title>Leifsonia flava sp. nov., a novel actinobacterium isolated from the rhizosphere of Aquilegia viridiflora.</title>
        <authorList>
            <person name="Cai Y."/>
            <person name="Tao W.Z."/>
            <person name="Ma Y.J."/>
            <person name="Cheng J."/>
            <person name="Zhang M.Y."/>
            <person name="Zhang Y.X."/>
        </authorList>
    </citation>
    <scope>NUCLEOTIDE SEQUENCE [LARGE SCALE GENOMIC DNA]</scope>
    <source>
        <strain evidence="6 7">SYP-B2174</strain>
    </source>
</reference>
<dbReference type="Gene3D" id="3.30.70.360">
    <property type="match status" value="1"/>
</dbReference>
<evidence type="ECO:0000313" key="7">
    <source>
        <dbReference type="Proteomes" id="UP000298127"/>
    </source>
</evidence>
<comment type="caution">
    <text evidence="6">The sequence shown here is derived from an EMBL/GenBank/DDBJ whole genome shotgun (WGS) entry which is preliminary data.</text>
</comment>
<dbReference type="GO" id="GO:0046872">
    <property type="term" value="F:metal ion binding"/>
    <property type="evidence" value="ECO:0007669"/>
    <property type="project" value="UniProtKB-KW"/>
</dbReference>
<dbReference type="Gene3D" id="3.40.630.10">
    <property type="entry name" value="Zn peptidases"/>
    <property type="match status" value="1"/>
</dbReference>
<accession>A0A4Y9QZ35</accession>
<proteinExistence type="predicted"/>
<dbReference type="PANTHER" id="PTHR43808">
    <property type="entry name" value="ACETYLORNITHINE DEACETYLASE"/>
    <property type="match status" value="1"/>
</dbReference>
<gene>
    <name evidence="6" type="ORF">E4M00_13170</name>
</gene>
<dbReference type="SUPFAM" id="SSF53187">
    <property type="entry name" value="Zn-dependent exopeptidases"/>
    <property type="match status" value="1"/>
</dbReference>
<dbReference type="InterPro" id="IPR011650">
    <property type="entry name" value="Peptidase_M20_dimer"/>
</dbReference>
<dbReference type="RefSeq" id="WP_135120953.1">
    <property type="nucleotide sequence ID" value="NZ_SPQZ01000004.1"/>
</dbReference>
<protein>
    <submittedName>
        <fullName evidence="6">M20/M25/M40 family metallo-hydrolase</fullName>
    </submittedName>
</protein>
<dbReference type="InterPro" id="IPR002933">
    <property type="entry name" value="Peptidase_M20"/>
</dbReference>
<name>A0A4Y9QZ35_9MICO</name>
<keyword evidence="4" id="KW-0862">Zinc</keyword>
<dbReference type="SUPFAM" id="SSF55031">
    <property type="entry name" value="Bacterial exopeptidase dimerisation domain"/>
    <property type="match status" value="1"/>
</dbReference>
<comment type="cofactor">
    <cofactor evidence="1">
        <name>Zn(2+)</name>
        <dbReference type="ChEBI" id="CHEBI:29105"/>
    </cofactor>
</comment>
<dbReference type="Pfam" id="PF01546">
    <property type="entry name" value="Peptidase_M20"/>
    <property type="match status" value="1"/>
</dbReference>
<dbReference type="InterPro" id="IPR036264">
    <property type="entry name" value="Bact_exopeptidase_dim_dom"/>
</dbReference>
<dbReference type="PANTHER" id="PTHR43808:SF25">
    <property type="entry name" value="PEPTIDASE M20 DIMERISATION DOMAIN-CONTAINING PROTEIN"/>
    <property type="match status" value="1"/>
</dbReference>
<dbReference type="InterPro" id="IPR001261">
    <property type="entry name" value="ArgE/DapE_CS"/>
</dbReference>